<evidence type="ECO:0000256" key="1">
    <source>
        <dbReference type="ARBA" id="ARBA00009820"/>
    </source>
</evidence>
<dbReference type="PANTHER" id="PTHR36842">
    <property type="entry name" value="PROTEIN TOLB HOMOLOG"/>
    <property type="match status" value="1"/>
</dbReference>
<dbReference type="AlphaFoldDB" id="A0A381XQ78"/>
<name>A0A381XQ78_9ZZZZ</name>
<evidence type="ECO:0008006" key="3">
    <source>
        <dbReference type="Google" id="ProtNLM"/>
    </source>
</evidence>
<proteinExistence type="inferred from homology"/>
<dbReference type="PANTHER" id="PTHR36842:SF1">
    <property type="entry name" value="PROTEIN TOLB"/>
    <property type="match status" value="1"/>
</dbReference>
<dbReference type="Pfam" id="PF07676">
    <property type="entry name" value="PD40"/>
    <property type="match status" value="2"/>
</dbReference>
<feature type="non-terminal residue" evidence="2">
    <location>
        <position position="758"/>
    </location>
</feature>
<sequence length="758" mass="83776">MRWWEGTRVAPYLRVFKLSPVLLSGVVGPLTGFTELSAQAPNEDWRSLQTEHFTVTFPVELEEIGRRAASSAEVAFAGLEEAFLDAPRETINLLLTDHADVSNGFARVTPSNRITVFVKPPVDGYSLAYLDDWLELVITHELAHIVHLDYAGNPLGRFGRWLLGRPPGDWPVFPGLSTPGWLIEGLATWYESRLTNAGRVNGTFLEMQLRTAVVEGRLESIDQASGESPQWPGGNRAYAYGSLFFSYLLERYGENSMATFVEAIGGQWIPFRLNAAGRSAFGVSLSDAWHEWTEQLKERYKNLDLDLASNGPITEPERLTLGARWGLYPSVSPDGESLVYTRSNGRSDSQLRVQQLFAGSSANLSRTNGLATYSWMPDGRLLMSQLDFADPYRLYGDLYFMDRRGEAVRLTSQARLSQPSASPDGDWAVAVQEGGGTNGLVKVDLQTGSVSELIVPRPQVYWAFPRISPNGRWVAVSRWESGAFYDVVLFSLDDPSTIQHVTRDRAVDLAPSWSPDSRWIVWSSDRTGIMNIVAAEVDLGTGRAASPVLLTNVRTGAIFPSVGPKSEWLYFSGHHIDGWDVERIPFEPALADDAPPQAARFMAPPELLVERGQTAAPLENYSSLPTLLPTYWEPVYREPVVVPAIDSHGVSMRSRELLAFGVGAQTSAFDLVGRHAYRAFANAFTSGGQWEAGGMYSYRGLGNPILSVRGEQTWSAAGQLLAGPSQDTLFILERERNATASLTFLSNRWRRNLAVTVT</sequence>
<dbReference type="EMBL" id="UINC01015982">
    <property type="protein sequence ID" value="SVA66895.1"/>
    <property type="molecule type" value="Genomic_DNA"/>
</dbReference>
<dbReference type="InterPro" id="IPR011042">
    <property type="entry name" value="6-blade_b-propeller_TolB-like"/>
</dbReference>
<evidence type="ECO:0000313" key="2">
    <source>
        <dbReference type="EMBL" id="SVA66895.1"/>
    </source>
</evidence>
<comment type="similarity">
    <text evidence="1">Belongs to the TolB family.</text>
</comment>
<dbReference type="InterPro" id="IPR011659">
    <property type="entry name" value="WD40"/>
</dbReference>
<reference evidence="2" key="1">
    <citation type="submission" date="2018-05" db="EMBL/GenBank/DDBJ databases">
        <authorList>
            <person name="Lanie J.A."/>
            <person name="Ng W.-L."/>
            <person name="Kazmierczak K.M."/>
            <person name="Andrzejewski T.M."/>
            <person name="Davidsen T.M."/>
            <person name="Wayne K.J."/>
            <person name="Tettelin H."/>
            <person name="Glass J.I."/>
            <person name="Rusch D."/>
            <person name="Podicherti R."/>
            <person name="Tsui H.-C.T."/>
            <person name="Winkler M.E."/>
        </authorList>
    </citation>
    <scope>NUCLEOTIDE SEQUENCE</scope>
</reference>
<dbReference type="Gene3D" id="2.120.10.30">
    <property type="entry name" value="TolB, C-terminal domain"/>
    <property type="match status" value="1"/>
</dbReference>
<organism evidence="2">
    <name type="scientific">marine metagenome</name>
    <dbReference type="NCBI Taxonomy" id="408172"/>
    <lineage>
        <taxon>unclassified sequences</taxon>
        <taxon>metagenomes</taxon>
        <taxon>ecological metagenomes</taxon>
    </lineage>
</organism>
<gene>
    <name evidence="2" type="ORF">METZ01_LOCUS119749</name>
</gene>
<protein>
    <recommendedName>
        <fullName evidence="3">Dipeptidylpeptidase IV N-terminal domain-containing protein</fullName>
    </recommendedName>
</protein>
<dbReference type="SUPFAM" id="SSF82171">
    <property type="entry name" value="DPP6 N-terminal domain-like"/>
    <property type="match status" value="1"/>
</dbReference>
<accession>A0A381XQ78</accession>